<organism evidence="7 8">
    <name type="scientific">Xylaria grammica</name>
    <dbReference type="NCBI Taxonomy" id="363999"/>
    <lineage>
        <taxon>Eukaryota</taxon>
        <taxon>Fungi</taxon>
        <taxon>Dikarya</taxon>
        <taxon>Ascomycota</taxon>
        <taxon>Pezizomycotina</taxon>
        <taxon>Sordariomycetes</taxon>
        <taxon>Xylariomycetidae</taxon>
        <taxon>Xylariales</taxon>
        <taxon>Xylariaceae</taxon>
        <taxon>Xylaria</taxon>
    </lineage>
</organism>
<dbReference type="InterPro" id="IPR018392">
    <property type="entry name" value="LysM"/>
</dbReference>
<evidence type="ECO:0000256" key="5">
    <source>
        <dbReference type="SAM" id="MobiDB-lite"/>
    </source>
</evidence>
<reference evidence="7 8" key="1">
    <citation type="submission" date="2018-12" db="EMBL/GenBank/DDBJ databases">
        <title>Draft genome sequence of Xylaria grammica IHI A82.</title>
        <authorList>
            <person name="Buettner E."/>
            <person name="Kellner H."/>
        </authorList>
    </citation>
    <scope>NUCLEOTIDE SEQUENCE [LARGE SCALE GENOMIC DNA]</scope>
    <source>
        <strain evidence="7 8">IHI A82</strain>
    </source>
</reference>
<name>A0A439D8Q9_9PEZI</name>
<evidence type="ECO:0000313" key="8">
    <source>
        <dbReference type="Proteomes" id="UP000286045"/>
    </source>
</evidence>
<evidence type="ECO:0000256" key="1">
    <source>
        <dbReference type="ARBA" id="ARBA00022669"/>
    </source>
</evidence>
<evidence type="ECO:0000256" key="4">
    <source>
        <dbReference type="ARBA" id="ARBA00044955"/>
    </source>
</evidence>
<evidence type="ECO:0000256" key="2">
    <source>
        <dbReference type="ARBA" id="ARBA00022729"/>
    </source>
</evidence>
<feature type="region of interest" description="Disordered" evidence="5">
    <location>
        <begin position="317"/>
        <end position="365"/>
    </location>
</feature>
<dbReference type="AlphaFoldDB" id="A0A439D8Q9"/>
<dbReference type="PANTHER" id="PTHR34997">
    <property type="entry name" value="AM15"/>
    <property type="match status" value="1"/>
</dbReference>
<comment type="similarity">
    <text evidence="4">Belongs to the secreted LysM effector family.</text>
</comment>
<dbReference type="InterPro" id="IPR036779">
    <property type="entry name" value="LysM_dom_sf"/>
</dbReference>
<feature type="compositionally biased region" description="Low complexity" evidence="5">
    <location>
        <begin position="342"/>
        <end position="352"/>
    </location>
</feature>
<evidence type="ECO:0000313" key="7">
    <source>
        <dbReference type="EMBL" id="RWA10766.1"/>
    </source>
</evidence>
<dbReference type="EMBL" id="RYZI01000102">
    <property type="protein sequence ID" value="RWA10766.1"/>
    <property type="molecule type" value="Genomic_DNA"/>
</dbReference>
<feature type="compositionally biased region" description="Low complexity" evidence="5">
    <location>
        <begin position="193"/>
        <end position="206"/>
    </location>
</feature>
<dbReference type="PROSITE" id="PS51782">
    <property type="entry name" value="LYSM"/>
    <property type="match status" value="1"/>
</dbReference>
<keyword evidence="2" id="KW-0732">Signal</keyword>
<proteinExistence type="inferred from homology"/>
<dbReference type="STRING" id="363999.A0A439D8Q9"/>
<dbReference type="PANTHER" id="PTHR34997:SF2">
    <property type="entry name" value="LYSM DOMAIN-CONTAINING PROTEIN-RELATED"/>
    <property type="match status" value="1"/>
</dbReference>
<dbReference type="Gene3D" id="3.10.350.10">
    <property type="entry name" value="LysM domain"/>
    <property type="match status" value="4"/>
</dbReference>
<gene>
    <name evidence="7" type="ORF">EKO27_g4338</name>
</gene>
<accession>A0A439D8Q9</accession>
<sequence length="587" mass="61668">MASNFDDYWWEDDNVTALCTNNCSQAASVWLDAIADPCYEEYVTAYGRAVPASSVAMRYTDGLNIICLASWPESDPAPTHPWCLTESQEWVGSDIVRVDCAANPSDPTCTGNISAIPDDYRRMANLYSDDLLCSDCFVWILWYRVTSLFLADSDHSDYLIEQLQDIQDVCSTQLPEVTIRNLPPYGSATVTLPPTSTASSPPAATTCAGQAVDSSDSSNGDCDNLSTKFGVSTGDLRASTASDTCQFANTICLPNPCTLRQVAANASGLAPSCADLAATFKATTVQFLSWNRNIEGLCDSLSEGQYVCGSAPGTNSSYALPPPPLGTDADAGNQQRGGPGGVVTPTSTVTTSANPVSGSGTAPSPTQDGLVSNCNNFATAVSGQGCFDFAQLHSIDPAQLYAWNPVLGLDGIDCTTALWASEYYCIGTRTAPTTPPGPTQTGIVNNCNKYAAAIKDDSCDVFAARNSISNAQLYAWNGVLGAHGENCGTSLWADEYYCVGIAPTVSGPTTTTTTTSVTAPGPTQTGIVPNCDKFAQATGGTGCFDFAAANGITTAQLYAWNTVLGPNGENCGTLFWADEYYCVGVKT</sequence>
<dbReference type="Proteomes" id="UP000286045">
    <property type="component" value="Unassembled WGS sequence"/>
</dbReference>
<dbReference type="GO" id="GO:0008061">
    <property type="term" value="F:chitin binding"/>
    <property type="evidence" value="ECO:0007669"/>
    <property type="project" value="UniProtKB-KW"/>
</dbReference>
<evidence type="ECO:0000256" key="3">
    <source>
        <dbReference type="ARBA" id="ARBA00023026"/>
    </source>
</evidence>
<comment type="caution">
    <text evidence="7">The sequence shown here is derived from an EMBL/GenBank/DDBJ whole genome shotgun (WGS) entry which is preliminary data.</text>
</comment>
<protein>
    <recommendedName>
        <fullName evidence="6">LysM domain-containing protein</fullName>
    </recommendedName>
</protein>
<keyword evidence="3" id="KW-0843">Virulence</keyword>
<evidence type="ECO:0000259" key="6">
    <source>
        <dbReference type="PROSITE" id="PS51782"/>
    </source>
</evidence>
<keyword evidence="8" id="KW-1185">Reference proteome</keyword>
<feature type="region of interest" description="Disordered" evidence="5">
    <location>
        <begin position="193"/>
        <end position="220"/>
    </location>
</feature>
<keyword evidence="1" id="KW-0147">Chitin-binding</keyword>
<feature type="compositionally biased region" description="Polar residues" evidence="5">
    <location>
        <begin position="353"/>
        <end position="365"/>
    </location>
</feature>
<dbReference type="InterPro" id="IPR052210">
    <property type="entry name" value="LysM1-like"/>
</dbReference>
<feature type="domain" description="LysM" evidence="6">
    <location>
        <begin position="376"/>
        <end position="426"/>
    </location>
</feature>